<reference evidence="2 3" key="1">
    <citation type="journal article" date="2018" name="Sci. Rep.">
        <title>Genomic signatures of local adaptation to the degree of environmental predictability in rotifers.</title>
        <authorList>
            <person name="Franch-Gras L."/>
            <person name="Hahn C."/>
            <person name="Garcia-Roger E.M."/>
            <person name="Carmona M.J."/>
            <person name="Serra M."/>
            <person name="Gomez A."/>
        </authorList>
    </citation>
    <scope>NUCLEOTIDE SEQUENCE [LARGE SCALE GENOMIC DNA]</scope>
    <source>
        <strain evidence="2">HYR1</strain>
    </source>
</reference>
<dbReference type="Proteomes" id="UP000276133">
    <property type="component" value="Unassembled WGS sequence"/>
</dbReference>
<dbReference type="AlphaFoldDB" id="A0A3M7S348"/>
<gene>
    <name evidence="2" type="ORF">BpHYR1_004982</name>
</gene>
<protein>
    <submittedName>
        <fullName evidence="2">Uncharacterized protein</fullName>
    </submittedName>
</protein>
<organism evidence="2 3">
    <name type="scientific">Brachionus plicatilis</name>
    <name type="common">Marine rotifer</name>
    <name type="synonym">Brachionus muelleri</name>
    <dbReference type="NCBI Taxonomy" id="10195"/>
    <lineage>
        <taxon>Eukaryota</taxon>
        <taxon>Metazoa</taxon>
        <taxon>Spiralia</taxon>
        <taxon>Gnathifera</taxon>
        <taxon>Rotifera</taxon>
        <taxon>Eurotatoria</taxon>
        <taxon>Monogononta</taxon>
        <taxon>Pseudotrocha</taxon>
        <taxon>Ploima</taxon>
        <taxon>Brachionidae</taxon>
        <taxon>Brachionus</taxon>
    </lineage>
</organism>
<evidence type="ECO:0000256" key="1">
    <source>
        <dbReference type="SAM" id="MobiDB-lite"/>
    </source>
</evidence>
<evidence type="ECO:0000313" key="3">
    <source>
        <dbReference type="Proteomes" id="UP000276133"/>
    </source>
</evidence>
<keyword evidence="3" id="KW-1185">Reference proteome</keyword>
<evidence type="ECO:0000313" key="2">
    <source>
        <dbReference type="EMBL" id="RNA30079.1"/>
    </source>
</evidence>
<accession>A0A3M7S348</accession>
<name>A0A3M7S348_BRAPC</name>
<sequence length="166" mass="19487">MLRHLEIESLEEFKKLIKNLHFDNVSWNFHGKNKLADCDKHTFDCKFQKKGYKKSIYLKIDDDNTDITKEQCKQYNRSLIDQNWTSFEQMMSSIFKHQPKETQSSNLAPKGIDSDDDDASNPIEENVSKRLRIVSNIQAEEKLCDKCGAKMIKRRYWACSNKCGKI</sequence>
<comment type="caution">
    <text evidence="2">The sequence shown here is derived from an EMBL/GenBank/DDBJ whole genome shotgun (WGS) entry which is preliminary data.</text>
</comment>
<proteinExistence type="predicted"/>
<feature type="region of interest" description="Disordered" evidence="1">
    <location>
        <begin position="98"/>
        <end position="122"/>
    </location>
</feature>
<dbReference type="EMBL" id="REGN01002125">
    <property type="protein sequence ID" value="RNA30079.1"/>
    <property type="molecule type" value="Genomic_DNA"/>
</dbReference>